<feature type="transmembrane region" description="Helical" evidence="2">
    <location>
        <begin position="396"/>
        <end position="417"/>
    </location>
</feature>
<dbReference type="GO" id="GO:0016323">
    <property type="term" value="C:basolateral plasma membrane"/>
    <property type="evidence" value="ECO:0007669"/>
    <property type="project" value="TreeGrafter"/>
</dbReference>
<feature type="transmembrane region" description="Helical" evidence="2">
    <location>
        <begin position="565"/>
        <end position="588"/>
    </location>
</feature>
<keyword evidence="2" id="KW-0472">Membrane</keyword>
<keyword evidence="2" id="KW-0812">Transmembrane</keyword>
<dbReference type="Gene3D" id="1.20.1250.20">
    <property type="entry name" value="MFS general substrate transporter like domains"/>
    <property type="match status" value="1"/>
</dbReference>
<evidence type="ECO:0000313" key="5">
    <source>
        <dbReference type="RefSeq" id="XP_022821333.1"/>
    </source>
</evidence>
<dbReference type="Proteomes" id="UP000301870">
    <property type="component" value="Chromosome 16"/>
</dbReference>
<dbReference type="Pfam" id="PF03137">
    <property type="entry name" value="OATP"/>
    <property type="match status" value="1"/>
</dbReference>
<feature type="transmembrane region" description="Helical" evidence="2">
    <location>
        <begin position="355"/>
        <end position="376"/>
    </location>
</feature>
<comment type="subcellular location">
    <subcellularLocation>
        <location evidence="2">Cell membrane</location>
        <topology evidence="2">Multi-pass membrane protein</topology>
    </subcellularLocation>
</comment>
<keyword evidence="1" id="KW-1015">Disulfide bond</keyword>
<protein>
    <recommendedName>
        <fullName evidence="2">Solute carrier organic anion transporter family member</fullName>
    </recommendedName>
</protein>
<feature type="transmembrane region" description="Helical" evidence="2">
    <location>
        <begin position="140"/>
        <end position="162"/>
    </location>
</feature>
<reference evidence="5" key="1">
    <citation type="submission" date="2025-08" db="UniProtKB">
        <authorList>
            <consortium name="RefSeq"/>
        </authorList>
    </citation>
    <scope>IDENTIFICATION</scope>
    <source>
        <strain evidence="5">Ishihara</strain>
        <tissue evidence="5">Whole body</tissue>
    </source>
</reference>
<evidence type="ECO:0000256" key="1">
    <source>
        <dbReference type="ARBA" id="ARBA00023157"/>
    </source>
</evidence>
<dbReference type="NCBIfam" id="TIGR00805">
    <property type="entry name" value="oat"/>
    <property type="match status" value="1"/>
</dbReference>
<dbReference type="GO" id="GO:0043252">
    <property type="term" value="P:sodium-independent organic anion transport"/>
    <property type="evidence" value="ECO:0007669"/>
    <property type="project" value="TreeGrafter"/>
</dbReference>
<feature type="transmembrane region" description="Helical" evidence="2">
    <location>
        <begin position="73"/>
        <end position="93"/>
    </location>
</feature>
<comment type="similarity">
    <text evidence="2">Belongs to the organo anion transporter (TC 2.A.60) family.</text>
</comment>
<feature type="transmembrane region" description="Helical" evidence="2">
    <location>
        <begin position="210"/>
        <end position="235"/>
    </location>
</feature>
<evidence type="ECO:0000256" key="3">
    <source>
        <dbReference type="SAM" id="MobiDB-lite"/>
    </source>
</evidence>
<keyword evidence="2" id="KW-1133">Transmembrane helix</keyword>
<organism evidence="4 5">
    <name type="scientific">Spodoptera litura</name>
    <name type="common">Asian cotton leafworm</name>
    <dbReference type="NCBI Taxonomy" id="69820"/>
    <lineage>
        <taxon>Eukaryota</taxon>
        <taxon>Metazoa</taxon>
        <taxon>Ecdysozoa</taxon>
        <taxon>Arthropoda</taxon>
        <taxon>Hexapoda</taxon>
        <taxon>Insecta</taxon>
        <taxon>Pterygota</taxon>
        <taxon>Neoptera</taxon>
        <taxon>Endopterygota</taxon>
        <taxon>Lepidoptera</taxon>
        <taxon>Glossata</taxon>
        <taxon>Ditrysia</taxon>
        <taxon>Noctuoidea</taxon>
        <taxon>Noctuidae</taxon>
        <taxon>Amphipyrinae</taxon>
        <taxon>Spodoptera</taxon>
    </lineage>
</organism>
<gene>
    <name evidence="5" type="primary">LOC111352878</name>
</gene>
<keyword evidence="2" id="KW-0406">Ion transport</keyword>
<dbReference type="SUPFAM" id="SSF103473">
    <property type="entry name" value="MFS general substrate transporter"/>
    <property type="match status" value="1"/>
</dbReference>
<feature type="compositionally biased region" description="Polar residues" evidence="3">
    <location>
        <begin position="657"/>
        <end position="666"/>
    </location>
</feature>
<feature type="transmembrane region" description="Helical" evidence="2">
    <location>
        <begin position="615"/>
        <end position="636"/>
    </location>
</feature>
<feature type="compositionally biased region" description="Polar residues" evidence="3">
    <location>
        <begin position="1"/>
        <end position="11"/>
    </location>
</feature>
<dbReference type="OrthoDB" id="5062115at2759"/>
<feature type="transmembrane region" description="Helical" evidence="2">
    <location>
        <begin position="527"/>
        <end position="553"/>
    </location>
</feature>
<dbReference type="AlphaFoldDB" id="A0A9J7E1M0"/>
<dbReference type="PANTHER" id="PTHR11388:SF159">
    <property type="entry name" value="SOLUTE CARRIER ORGANIC ANION TRANSPORTER FAMILY MEMBER 74D"/>
    <property type="match status" value="1"/>
</dbReference>
<feature type="region of interest" description="Disordered" evidence="3">
    <location>
        <begin position="646"/>
        <end position="666"/>
    </location>
</feature>
<dbReference type="GeneID" id="111352878"/>
<evidence type="ECO:0000256" key="2">
    <source>
        <dbReference type="RuleBase" id="RU362056"/>
    </source>
</evidence>
<feature type="transmembrane region" description="Helical" evidence="2">
    <location>
        <begin position="424"/>
        <end position="445"/>
    </location>
</feature>
<name>A0A9J7E1M0_SPOLT</name>
<dbReference type="GO" id="GO:0015347">
    <property type="term" value="F:sodium-independent organic anion transmembrane transporter activity"/>
    <property type="evidence" value="ECO:0007669"/>
    <property type="project" value="TreeGrafter"/>
</dbReference>
<feature type="transmembrane region" description="Helical" evidence="2">
    <location>
        <begin position="247"/>
        <end position="274"/>
    </location>
</feature>
<dbReference type="GO" id="GO:0006811">
    <property type="term" value="P:monoatomic ion transport"/>
    <property type="evidence" value="ECO:0007669"/>
    <property type="project" value="UniProtKB-KW"/>
</dbReference>
<keyword evidence="4" id="KW-1185">Reference proteome</keyword>
<feature type="transmembrane region" description="Helical" evidence="2">
    <location>
        <begin position="294"/>
        <end position="315"/>
    </location>
</feature>
<proteinExistence type="inferred from homology"/>
<dbReference type="InterPro" id="IPR036259">
    <property type="entry name" value="MFS_trans_sf"/>
</dbReference>
<accession>A0A9J7E1M0</accession>
<dbReference type="CDD" id="cd17336">
    <property type="entry name" value="MFS_SLCO_OATP"/>
    <property type="match status" value="1"/>
</dbReference>
<dbReference type="PANTHER" id="PTHR11388">
    <property type="entry name" value="ORGANIC ANION TRANSPORTER"/>
    <property type="match status" value="1"/>
</dbReference>
<keyword evidence="2" id="KW-0813">Transport</keyword>
<evidence type="ECO:0000313" key="4">
    <source>
        <dbReference type="Proteomes" id="UP000301870"/>
    </source>
</evidence>
<dbReference type="KEGG" id="sliu:111352878"/>
<sequence length="666" mass="71839">MTANVVATVSSAGGEAGPPGPATEGTDMKGVEATPEEQERLATGNNNGSLDCKHTAADPQPLQGRSVFHSTRVFMLVFLSGWILQGMFLTYFVSVTTTIEKLFRVESKTTGTLLAATEIGQISTALILTYLAGRGHRPRWIACMMIVLAVGVVGCIMPHLLYGTQLLEVHQEEHQGGAAPVCYSYQNSSDLCDAPHIKSSTTRSSITSVVIPWLFICLLIVGVGQTGIATLGIPYIDDNVGSRQSPLYMAITIGIRVLGPAMGFLLGALCTRVYVDPLTDPGFDASDPRWVGAWWLGMVFVACFVVVLSTLMFCFPRAIKQDLIQMSAKKIQEKNEPMFKDFIETIKRQLTNDILMWRTASSVLHLMPISGVYSFLPKYLEKQFQLPTHEANLVSGMGGIMVMGLGTISAGFVILKLVPSARQVAAWTAMSAAIYSAGMILLMFVSCPEENYRMISEGGSIPNSSVECSAGCYCADVAFSPVCGQVSYVICVKEIERYNLYNSSEEYLSNPLGFAVSGECGGSCSQVYVFVAVFATLMFIHASGEVGGVLLIIRCTDRQDKAMAMGVIQFAIGAFGNVPCPIVFGAAVDAACRARDAVCGILGACASYNNDSFRYFYLGLSSFLMFLACIMDILVWSKAGRIDMNPEEHPEPEGSVALTNPSDTQL</sequence>
<feature type="transmembrane region" description="Helical" evidence="2">
    <location>
        <begin position="113"/>
        <end position="133"/>
    </location>
</feature>
<dbReference type="InterPro" id="IPR004156">
    <property type="entry name" value="OATP"/>
</dbReference>
<feature type="region of interest" description="Disordered" evidence="3">
    <location>
        <begin position="1"/>
        <end position="56"/>
    </location>
</feature>
<dbReference type="RefSeq" id="XP_022821333.1">
    <property type="nucleotide sequence ID" value="XM_022965565.1"/>
</dbReference>